<dbReference type="CDD" id="cd16936">
    <property type="entry name" value="HATPase_RsbW-like"/>
    <property type="match status" value="1"/>
</dbReference>
<evidence type="ECO:0000313" key="4">
    <source>
        <dbReference type="EMBL" id="MBW8485902.1"/>
    </source>
</evidence>
<dbReference type="EMBL" id="JAIBOA010000019">
    <property type="protein sequence ID" value="MBW8485902.1"/>
    <property type="molecule type" value="Genomic_DNA"/>
</dbReference>
<keyword evidence="1" id="KW-0808">Transferase</keyword>
<dbReference type="InterPro" id="IPR050267">
    <property type="entry name" value="Anti-sigma-factor_SerPK"/>
</dbReference>
<protein>
    <submittedName>
        <fullName evidence="4">ATP-binding protein</fullName>
    </submittedName>
</protein>
<accession>A0ABS7FZL3</accession>
<keyword evidence="4" id="KW-0067">ATP-binding</keyword>
<dbReference type="SUPFAM" id="SSF55874">
    <property type="entry name" value="ATPase domain of HSP90 chaperone/DNA topoisomerase II/histidine kinase"/>
    <property type="match status" value="1"/>
</dbReference>
<sequence>MVVHVGALSLQPGRGTRSDGPHPRRGDGRMKLPTLVATLSLQGKPESVPAARRWFRATLGPDHPAADDVELAGCELVTNALLHSESGHGGHIALILDADENRVRVHVTDDGTATEPRAGNVTMCAESGRGLLMVEALTHDWGTHHQADGRTTWFEISLPGLGG</sequence>
<dbReference type="Proteomes" id="UP000774570">
    <property type="component" value="Unassembled WGS sequence"/>
</dbReference>
<keyword evidence="4" id="KW-0547">Nucleotide-binding</keyword>
<evidence type="ECO:0000256" key="2">
    <source>
        <dbReference type="SAM" id="MobiDB-lite"/>
    </source>
</evidence>
<dbReference type="Pfam" id="PF13581">
    <property type="entry name" value="HATPase_c_2"/>
    <property type="match status" value="1"/>
</dbReference>
<dbReference type="GO" id="GO:0005524">
    <property type="term" value="F:ATP binding"/>
    <property type="evidence" value="ECO:0007669"/>
    <property type="project" value="UniProtKB-KW"/>
</dbReference>
<keyword evidence="1" id="KW-0418">Kinase</keyword>
<dbReference type="PANTHER" id="PTHR35526">
    <property type="entry name" value="ANTI-SIGMA-F FACTOR RSBW-RELATED"/>
    <property type="match status" value="1"/>
</dbReference>
<evidence type="ECO:0000259" key="3">
    <source>
        <dbReference type="Pfam" id="PF13581"/>
    </source>
</evidence>
<feature type="compositionally biased region" description="Basic and acidic residues" evidence="2">
    <location>
        <begin position="16"/>
        <end position="29"/>
    </location>
</feature>
<dbReference type="InterPro" id="IPR003594">
    <property type="entry name" value="HATPase_dom"/>
</dbReference>
<evidence type="ECO:0000313" key="5">
    <source>
        <dbReference type="Proteomes" id="UP000774570"/>
    </source>
</evidence>
<gene>
    <name evidence="4" type="ORF">K1Y72_26235</name>
</gene>
<comment type="caution">
    <text evidence="4">The sequence shown here is derived from an EMBL/GenBank/DDBJ whole genome shotgun (WGS) entry which is preliminary data.</text>
</comment>
<keyword evidence="1" id="KW-0723">Serine/threonine-protein kinase</keyword>
<dbReference type="Gene3D" id="3.30.565.10">
    <property type="entry name" value="Histidine kinase-like ATPase, C-terminal domain"/>
    <property type="match status" value="1"/>
</dbReference>
<reference evidence="4 5" key="1">
    <citation type="submission" date="2021-07" db="EMBL/GenBank/DDBJ databases">
        <title>Actinomadura sp. PM05-2 isolated from lichen.</title>
        <authorList>
            <person name="Somphong A."/>
            <person name="Phongsopitanun W."/>
            <person name="Tanasupawat S."/>
            <person name="Peongsungnone V."/>
        </authorList>
    </citation>
    <scope>NUCLEOTIDE SEQUENCE [LARGE SCALE GENOMIC DNA]</scope>
    <source>
        <strain evidence="4 5">PM05-2</strain>
    </source>
</reference>
<proteinExistence type="predicted"/>
<keyword evidence="5" id="KW-1185">Reference proteome</keyword>
<feature type="region of interest" description="Disordered" evidence="2">
    <location>
        <begin position="8"/>
        <end position="29"/>
    </location>
</feature>
<dbReference type="PANTHER" id="PTHR35526:SF3">
    <property type="entry name" value="ANTI-SIGMA-F FACTOR RSBW"/>
    <property type="match status" value="1"/>
</dbReference>
<dbReference type="InterPro" id="IPR036890">
    <property type="entry name" value="HATPase_C_sf"/>
</dbReference>
<name>A0ABS7FZL3_9ACTN</name>
<feature type="domain" description="Histidine kinase/HSP90-like ATPase" evidence="3">
    <location>
        <begin position="43"/>
        <end position="154"/>
    </location>
</feature>
<organism evidence="4 5">
    <name type="scientific">Actinomadura parmotrematis</name>
    <dbReference type="NCBI Taxonomy" id="2864039"/>
    <lineage>
        <taxon>Bacteria</taxon>
        <taxon>Bacillati</taxon>
        <taxon>Actinomycetota</taxon>
        <taxon>Actinomycetes</taxon>
        <taxon>Streptosporangiales</taxon>
        <taxon>Thermomonosporaceae</taxon>
        <taxon>Actinomadura</taxon>
    </lineage>
</organism>
<evidence type="ECO:0000256" key="1">
    <source>
        <dbReference type="ARBA" id="ARBA00022527"/>
    </source>
</evidence>